<evidence type="ECO:0000256" key="5">
    <source>
        <dbReference type="ARBA" id="ARBA00023136"/>
    </source>
</evidence>
<evidence type="ECO:0000256" key="7">
    <source>
        <dbReference type="SAM" id="MobiDB-lite"/>
    </source>
</evidence>
<feature type="transmembrane region" description="Helical" evidence="8">
    <location>
        <begin position="1569"/>
        <end position="1588"/>
    </location>
</feature>
<feature type="short sequence motif" description="DGA/G" evidence="6">
    <location>
        <begin position="155"/>
        <end position="157"/>
    </location>
</feature>
<dbReference type="InterPro" id="IPR013099">
    <property type="entry name" value="K_chnl_dom"/>
</dbReference>
<keyword evidence="6" id="KW-0442">Lipid degradation</keyword>
<dbReference type="GO" id="GO:0016042">
    <property type="term" value="P:lipid catabolic process"/>
    <property type="evidence" value="ECO:0007669"/>
    <property type="project" value="UniProtKB-UniRule"/>
</dbReference>
<feature type="transmembrane region" description="Helical" evidence="8">
    <location>
        <begin position="1444"/>
        <end position="1469"/>
    </location>
</feature>
<dbReference type="InterPro" id="IPR016035">
    <property type="entry name" value="Acyl_Trfase/lysoPLipase"/>
</dbReference>
<feature type="transmembrane region" description="Helical" evidence="8">
    <location>
        <begin position="639"/>
        <end position="658"/>
    </location>
</feature>
<feature type="active site" description="Proton acceptor" evidence="6">
    <location>
        <position position="155"/>
    </location>
</feature>
<dbReference type="Gene3D" id="1.10.287.70">
    <property type="match status" value="1"/>
</dbReference>
<dbReference type="Pfam" id="PF04547">
    <property type="entry name" value="Anoctamin"/>
    <property type="match status" value="1"/>
</dbReference>
<dbReference type="OrthoDB" id="296386at2759"/>
<keyword evidence="6" id="KW-0378">Hydrolase</keyword>
<accession>A0A1V9ZAV4</accession>
<feature type="transmembrane region" description="Helical" evidence="8">
    <location>
        <begin position="473"/>
        <end position="491"/>
    </location>
</feature>
<evidence type="ECO:0000256" key="2">
    <source>
        <dbReference type="ARBA" id="ARBA00022692"/>
    </source>
</evidence>
<evidence type="ECO:0000259" key="9">
    <source>
        <dbReference type="PROSITE" id="PS51635"/>
    </source>
</evidence>
<dbReference type="GO" id="GO:0016020">
    <property type="term" value="C:membrane"/>
    <property type="evidence" value="ECO:0007669"/>
    <property type="project" value="UniProtKB-SubCell"/>
</dbReference>
<dbReference type="InterPro" id="IPR049452">
    <property type="entry name" value="Anoctamin_TM"/>
</dbReference>
<dbReference type="PANTHER" id="PTHR12308:SF73">
    <property type="entry name" value="ANOCTAMIN"/>
    <property type="match status" value="1"/>
</dbReference>
<feature type="transmembrane region" description="Helical" evidence="8">
    <location>
        <begin position="1622"/>
        <end position="1641"/>
    </location>
</feature>
<feature type="region of interest" description="Disordered" evidence="7">
    <location>
        <begin position="1859"/>
        <end position="1878"/>
    </location>
</feature>
<dbReference type="EMBL" id="JNBS01002143">
    <property type="protein sequence ID" value="OQR95125.1"/>
    <property type="molecule type" value="Genomic_DNA"/>
</dbReference>
<feature type="transmembrane region" description="Helical" evidence="8">
    <location>
        <begin position="1162"/>
        <end position="1188"/>
    </location>
</feature>
<dbReference type="SUPFAM" id="SSF47473">
    <property type="entry name" value="EF-hand"/>
    <property type="match status" value="1"/>
</dbReference>
<evidence type="ECO:0000256" key="1">
    <source>
        <dbReference type="ARBA" id="ARBA00004141"/>
    </source>
</evidence>
<dbReference type="SUPFAM" id="SSF52151">
    <property type="entry name" value="FabD/lysophospholipase-like"/>
    <property type="match status" value="1"/>
</dbReference>
<evidence type="ECO:0000313" key="10">
    <source>
        <dbReference type="EMBL" id="OQR95125.1"/>
    </source>
</evidence>
<dbReference type="PANTHER" id="PTHR12308">
    <property type="entry name" value="ANOCTAMIN"/>
    <property type="match status" value="1"/>
</dbReference>
<proteinExistence type="predicted"/>
<feature type="transmembrane region" description="Helical" evidence="8">
    <location>
        <begin position="258"/>
        <end position="280"/>
    </location>
</feature>
<sequence>MKSYSFACSGWLKSYHFGVAKALQELRLHEDATLLGASGGSLAALGLALDGDFDAMLTGVMADFAPMARSSMAGALNVRSYLQTAIDRYGNFERYDELNKSGRCYVVYSSISQWCSRRVNCFESVDHATKAVLASCCATPIAGFPFRLNGEWVFDGGLFDFQPIVDEATVTVSPFYCTQADIKPSQYVPMWWAVYPPAPECIQWLYELGKSDCYTWAKKQGFTDRTIVPPRRWGADTWQTTLGRFLGYRAMENKILDLLFVTAVITLWKPLAFGLLYAELWLRAVLSATHAAAYACASAGQWTATAVTAVALGIAALSYLATDALYPFLGFIMCLVLCSFSSTGRTELHAAAMKWHNCLTCLQIAFSMSLFLRTIPIVGSSVPVKKHKFLVEHSMLKERMAINDVLWQTTIRDLRRLDQLKQMYAKQRLIENWIGLVAFVSVVVESTLMKVYWNFMSWFNEEPAKQTQLQLDLIKGLLSILTLCLLVLIWLRYDLLCRIGISSGKLHPTMKFYHQTSGLLWMYLIENLMFAIHLMPRMDYTLQVGQYISAAEISITTNEYVCPQFLKLVQNHCYTTFTYNINQFGLVVLCRVYIFGRVLRNVLGFNTNNVAFVGSIHNVDSLSPFFSIKYMFHVYPTKFAAMALLLDLIVTAIAIQQLEGTMNPNIGSFVDSFWLTVVTMSTIGFGDFAPITTAGRFVVVLGGVIGGTIFNSLLRVVFVDALGITLSEDDVIRTISSKTQRIRTRNLAAAIIQTLWRQRRRSNIPQQSQQLNLYLHKLMVMARIMRFAVRKHSRHVREVLWAAKEFLEAEAPDSKMSPASYDALETAIEKLQRIRTKFESSTKSSYIRIPLPQVVRRLLTDTMLSSGNEPKDEQLSPTNVVTDLVDSHPITVAIEKEVLRKSVGVNSEVTNASIVRTRRRPNDLPNFPVPRVTIQETQRYTFAIILRNTKQVARLYKSRLNGLTDPEARAHLSPADMSAHVAALQQKCLRRLVQSGLGVILLDNDIYIEETDTKHAQTDNICILVDPYRSKGLLHLEFMREKDEFAIAQGNATARLGEARLPLTGSKDICFSPALELQLTHNIIRNAFRDYDQDEATIDRQCIPTVDDVIHAVFPLHDKKFSKEFFEMYRKRTFQFKWGKTIAGNSERWAIEELRLHFGERIAFIFAFMHIYTKALVPIVILGTSFYIGCRYFADYTWNFYMIGLAAFGFCVATIWAPILLHVWGRETKLLVEKWNLGGYKQTVFESNEENVNYQYTWEQNMLTQQWEKTPKRGKLEVLRTTMGLFVVVSCIVQCALLLPFIQWYVYAKQLPMCSDCEAKLNTTKASDRKFLSCTSFVTCFNSEKATIGSDRWVYILGQGIALGLIIDVVFFEFFNWLSAKFVEWENCEKKSEYETRLIHRSFVFVWSNWFFWFLFLAFIYLPFGETINQAFLEGILKLGSWPWVPGLLTIDTLFVTPLVVTQFLNMILETAVPYLMKKYRGKPFSMRRWFSTWNCTLRRDKRRHAQRATANKSARKLAADVSAVTRFFVPVLERSDDDNQHTAYEIFAESTLPVFDPKFDYLDAAIQFSYVVMFSVVWPLLPIPAFLNNILEVRGDAFRLLFCHRRPMPRRDASIGEWENVLQYANVIGVTVVAIFIVMYHSEAFYGQCDYPFSEAVMVPIFSLNSTEAQDPVSCEKFLHNRDAIILHQVFAFIILEHVGFIIRYLATQGDKTPRSIGNPSYIRLKQLRELASKRSALVEQFEYMKQLRVIFDKYDRDNIDHLYEEELVSFLAEWVGTDRSKLTPYGPILFRYMDKNRLGKVPFSTCCLMLRHAEYDRFFSVLLGTCDSLDNFRNDRMRLSMADEGLGAHARHLSRYQSLSSHTPRNSDGYQSDDSFKSLRFRQGYKSDEEEHY</sequence>
<keyword evidence="5 8" id="KW-0472">Membrane</keyword>
<comment type="subcellular location">
    <subcellularLocation>
        <location evidence="1">Membrane</location>
        <topology evidence="1">Multi-pass membrane protein</topology>
    </subcellularLocation>
</comment>
<evidence type="ECO:0000256" key="8">
    <source>
        <dbReference type="SAM" id="Phobius"/>
    </source>
</evidence>
<dbReference type="Proteomes" id="UP000243217">
    <property type="component" value="Unassembled WGS sequence"/>
</dbReference>
<dbReference type="InterPro" id="IPR011992">
    <property type="entry name" value="EF-hand-dom_pair"/>
</dbReference>
<feature type="transmembrane region" description="Helical" evidence="8">
    <location>
        <begin position="512"/>
        <end position="535"/>
    </location>
</feature>
<dbReference type="GO" id="GO:0005254">
    <property type="term" value="F:chloride channel activity"/>
    <property type="evidence" value="ECO:0007669"/>
    <property type="project" value="TreeGrafter"/>
</dbReference>
<feature type="active site" description="Nucleophile" evidence="6">
    <location>
        <position position="38"/>
    </location>
</feature>
<feature type="transmembrane region" description="Helical" evidence="8">
    <location>
        <begin position="1353"/>
        <end position="1378"/>
    </location>
</feature>
<evidence type="ECO:0000256" key="3">
    <source>
        <dbReference type="ARBA" id="ARBA00022989"/>
    </source>
</evidence>
<feature type="transmembrane region" description="Helical" evidence="8">
    <location>
        <begin position="670"/>
        <end position="691"/>
    </location>
</feature>
<dbReference type="InterPro" id="IPR002641">
    <property type="entry name" value="PNPLA_dom"/>
</dbReference>
<organism evidence="10 11">
    <name type="scientific">Thraustotheca clavata</name>
    <dbReference type="NCBI Taxonomy" id="74557"/>
    <lineage>
        <taxon>Eukaryota</taxon>
        <taxon>Sar</taxon>
        <taxon>Stramenopiles</taxon>
        <taxon>Oomycota</taxon>
        <taxon>Saprolegniomycetes</taxon>
        <taxon>Saprolegniales</taxon>
        <taxon>Achlyaceae</taxon>
        <taxon>Thraustotheca</taxon>
    </lineage>
</organism>
<name>A0A1V9ZAV4_9STRA</name>
<feature type="transmembrane region" description="Helical" evidence="8">
    <location>
        <begin position="325"/>
        <end position="344"/>
    </location>
</feature>
<comment type="caution">
    <text evidence="6">Lacks conserved residue(s) required for the propagation of feature annotation.</text>
</comment>
<dbReference type="Pfam" id="PF01734">
    <property type="entry name" value="Patatin"/>
    <property type="match status" value="1"/>
</dbReference>
<evidence type="ECO:0000256" key="4">
    <source>
        <dbReference type="ARBA" id="ARBA00023098"/>
    </source>
</evidence>
<keyword evidence="2 8" id="KW-0812">Transmembrane</keyword>
<keyword evidence="11" id="KW-1185">Reference proteome</keyword>
<feature type="transmembrane region" description="Helical" evidence="8">
    <location>
        <begin position="1687"/>
        <end position="1708"/>
    </location>
</feature>
<feature type="short sequence motif" description="GXSXG" evidence="6">
    <location>
        <begin position="36"/>
        <end position="40"/>
    </location>
</feature>
<feature type="transmembrane region" description="Helical" evidence="8">
    <location>
        <begin position="697"/>
        <end position="718"/>
    </location>
</feature>
<protein>
    <submittedName>
        <fullName evidence="10">Transmembrane protein</fullName>
    </submittedName>
</protein>
<keyword evidence="3 8" id="KW-1133">Transmembrane helix</keyword>
<feature type="transmembrane region" description="Helical" evidence="8">
    <location>
        <begin position="292"/>
        <end position="319"/>
    </location>
</feature>
<feature type="compositionally biased region" description="Polar residues" evidence="7">
    <location>
        <begin position="1859"/>
        <end position="1875"/>
    </location>
</feature>
<dbReference type="SUPFAM" id="SSF81324">
    <property type="entry name" value="Voltage-gated potassium channels"/>
    <property type="match status" value="1"/>
</dbReference>
<keyword evidence="4 6" id="KW-0443">Lipid metabolism</keyword>
<dbReference type="InterPro" id="IPR007632">
    <property type="entry name" value="Anoctamin"/>
</dbReference>
<feature type="domain" description="PNPLA" evidence="9">
    <location>
        <begin position="4"/>
        <end position="168"/>
    </location>
</feature>
<feature type="transmembrane region" description="Helical" evidence="8">
    <location>
        <begin position="433"/>
        <end position="453"/>
    </location>
</feature>
<feature type="transmembrane region" description="Helical" evidence="8">
    <location>
        <begin position="1283"/>
        <end position="1306"/>
    </location>
</feature>
<dbReference type="PROSITE" id="PS51635">
    <property type="entry name" value="PNPLA"/>
    <property type="match status" value="1"/>
</dbReference>
<comment type="caution">
    <text evidence="10">The sequence shown here is derived from an EMBL/GenBank/DDBJ whole genome shotgun (WGS) entry which is preliminary data.</text>
</comment>
<feature type="transmembrane region" description="Helical" evidence="8">
    <location>
        <begin position="1398"/>
        <end position="1424"/>
    </location>
</feature>
<dbReference type="GO" id="GO:0016787">
    <property type="term" value="F:hydrolase activity"/>
    <property type="evidence" value="ECO:0007669"/>
    <property type="project" value="UniProtKB-UniRule"/>
</dbReference>
<gene>
    <name evidence="10" type="ORF">THRCLA_08012</name>
</gene>
<feature type="transmembrane region" description="Helical" evidence="8">
    <location>
        <begin position="1200"/>
        <end position="1224"/>
    </location>
</feature>
<evidence type="ECO:0000313" key="11">
    <source>
        <dbReference type="Proteomes" id="UP000243217"/>
    </source>
</evidence>
<evidence type="ECO:0000256" key="6">
    <source>
        <dbReference type="PROSITE-ProRule" id="PRU01161"/>
    </source>
</evidence>
<dbReference type="Pfam" id="PF07885">
    <property type="entry name" value="Ion_trans_2"/>
    <property type="match status" value="1"/>
</dbReference>
<reference evidence="10 11" key="1">
    <citation type="journal article" date="2014" name="Genome Biol. Evol.">
        <title>The secreted proteins of Achlya hypogyna and Thraustotheca clavata identify the ancestral oomycete secretome and reveal gene acquisitions by horizontal gene transfer.</title>
        <authorList>
            <person name="Misner I."/>
            <person name="Blouin N."/>
            <person name="Leonard G."/>
            <person name="Richards T.A."/>
            <person name="Lane C.E."/>
        </authorList>
    </citation>
    <scope>NUCLEOTIDE SEQUENCE [LARGE SCALE GENOMIC DNA]</scope>
    <source>
        <strain evidence="10 11">ATCC 34112</strain>
    </source>
</reference>